<protein>
    <submittedName>
        <fullName evidence="1">Uncharacterized protein</fullName>
    </submittedName>
</protein>
<gene>
    <name evidence="1" type="ORF">NCTC11661_02295</name>
</gene>
<evidence type="ECO:0000313" key="2">
    <source>
        <dbReference type="Proteomes" id="UP000255515"/>
    </source>
</evidence>
<dbReference type="EMBL" id="UFTJ01000005">
    <property type="protein sequence ID" value="SUV53148.1"/>
    <property type="molecule type" value="Genomic_DNA"/>
</dbReference>
<evidence type="ECO:0000313" key="1">
    <source>
        <dbReference type="EMBL" id="SUV53148.1"/>
    </source>
</evidence>
<accession>A0A380ZWH5</accession>
<organism evidence="1 2">
    <name type="scientific">Bergeyella zoohelcum</name>
    <dbReference type="NCBI Taxonomy" id="1015"/>
    <lineage>
        <taxon>Bacteria</taxon>
        <taxon>Pseudomonadati</taxon>
        <taxon>Bacteroidota</taxon>
        <taxon>Flavobacteriia</taxon>
        <taxon>Flavobacteriales</taxon>
        <taxon>Weeksellaceae</taxon>
        <taxon>Bergeyella</taxon>
    </lineage>
</organism>
<name>A0A380ZWH5_9FLAO</name>
<dbReference type="RefSeq" id="WP_002688512.1">
    <property type="nucleotide sequence ID" value="NZ_UFTJ01000005.1"/>
</dbReference>
<proteinExistence type="predicted"/>
<reference evidence="1 2" key="1">
    <citation type="submission" date="2018-06" db="EMBL/GenBank/DDBJ databases">
        <authorList>
            <consortium name="Pathogen Informatics"/>
            <person name="Doyle S."/>
        </authorList>
    </citation>
    <scope>NUCLEOTIDE SEQUENCE [LARGE SCALE GENOMIC DNA]</scope>
    <source>
        <strain evidence="1 2">NCTC11661</strain>
    </source>
</reference>
<sequence>MSLNIYKIEAKKPSGRYVLASYSKGLLKELKFLGEGWTTEMIQGMFNLIAVTEELALTTEETKITYTKL</sequence>
<dbReference type="AlphaFoldDB" id="A0A380ZWH5"/>
<dbReference type="Proteomes" id="UP000255515">
    <property type="component" value="Unassembled WGS sequence"/>
</dbReference>